<dbReference type="SUPFAM" id="SSF51197">
    <property type="entry name" value="Clavaminate synthase-like"/>
    <property type="match status" value="1"/>
</dbReference>
<reference evidence="7" key="1">
    <citation type="journal article" date="2023" name="Nat. Commun.">
        <title>Diploid and tetraploid genomes of Acorus and the evolution of monocots.</title>
        <authorList>
            <person name="Ma L."/>
            <person name="Liu K.W."/>
            <person name="Li Z."/>
            <person name="Hsiao Y.Y."/>
            <person name="Qi Y."/>
            <person name="Fu T."/>
            <person name="Tang G.D."/>
            <person name="Zhang D."/>
            <person name="Sun W.H."/>
            <person name="Liu D.K."/>
            <person name="Li Y."/>
            <person name="Chen G.Z."/>
            <person name="Liu X.D."/>
            <person name="Liao X.Y."/>
            <person name="Jiang Y.T."/>
            <person name="Yu X."/>
            <person name="Hao Y."/>
            <person name="Huang J."/>
            <person name="Zhao X.W."/>
            <person name="Ke S."/>
            <person name="Chen Y.Y."/>
            <person name="Wu W.L."/>
            <person name="Hsu J.L."/>
            <person name="Lin Y.F."/>
            <person name="Huang M.D."/>
            <person name="Li C.Y."/>
            <person name="Huang L."/>
            <person name="Wang Z.W."/>
            <person name="Zhao X."/>
            <person name="Zhong W.Y."/>
            <person name="Peng D.H."/>
            <person name="Ahmad S."/>
            <person name="Lan S."/>
            <person name="Zhang J.S."/>
            <person name="Tsai W.C."/>
            <person name="Van de Peer Y."/>
            <person name="Liu Z.J."/>
        </authorList>
    </citation>
    <scope>NUCLEOTIDE SEQUENCE</scope>
    <source>
        <strain evidence="7">CP</strain>
    </source>
</reference>
<dbReference type="PROSITE" id="PS51471">
    <property type="entry name" value="FE2OG_OXY"/>
    <property type="match status" value="1"/>
</dbReference>
<comment type="cofactor">
    <cofactor evidence="1">
        <name>L-ascorbate</name>
        <dbReference type="ChEBI" id="CHEBI:38290"/>
    </cofactor>
</comment>
<dbReference type="EMBL" id="JAUJYO010000022">
    <property type="protein sequence ID" value="KAK1282885.1"/>
    <property type="molecule type" value="Genomic_DNA"/>
</dbReference>
<evidence type="ECO:0000256" key="2">
    <source>
        <dbReference type="ARBA" id="ARBA00022723"/>
    </source>
</evidence>
<evidence type="ECO:0000256" key="5">
    <source>
        <dbReference type="RuleBase" id="RU003682"/>
    </source>
</evidence>
<dbReference type="GO" id="GO:0046872">
    <property type="term" value="F:metal ion binding"/>
    <property type="evidence" value="ECO:0007669"/>
    <property type="project" value="UniProtKB-KW"/>
</dbReference>
<protein>
    <submittedName>
        <fullName evidence="7">1-aminocyclopropane-1-carboxylate oxidase 1</fullName>
    </submittedName>
</protein>
<keyword evidence="4 5" id="KW-0408">Iron</keyword>
<proteinExistence type="inferred from homology"/>
<evidence type="ECO:0000313" key="7">
    <source>
        <dbReference type="EMBL" id="KAK1282885.1"/>
    </source>
</evidence>
<dbReference type="Pfam" id="PF14226">
    <property type="entry name" value="DIOX_N"/>
    <property type="match status" value="1"/>
</dbReference>
<keyword evidence="8" id="KW-1185">Reference proteome</keyword>
<feature type="domain" description="Fe2OG dioxygenase" evidence="6">
    <location>
        <begin position="120"/>
        <end position="225"/>
    </location>
</feature>
<name>A0AAV9C1X4_ACOCL</name>
<dbReference type="InterPro" id="IPR005123">
    <property type="entry name" value="Oxoglu/Fe-dep_dioxygenase_dom"/>
</dbReference>
<keyword evidence="3 5" id="KW-0560">Oxidoreductase</keyword>
<sequence>MGPETAPPPKLPCIDLSSDELIPGTPLWDRTVAEVLRASVEFGFFEVVYPAIDVSERRVMFAKLAELFALPLETKWRNTHDRPYHGYIGGPPNNLLYESLGVDLADDMEVDRFTGLMWPQGNPGFRVMEYKPPEPSPDAVINLKSHTDTNFITVLCENSGGLEVLVDDGSGGTFAPLVATMPGSLFVFIGDAFMAWSNGRLRSVPHRVVLREDKPRLSTGLFMLPEGGWMIEAPEDLIGDENPRRLYRPFEYFDILTRCYANPVKNMSGQQVFNELLRL</sequence>
<dbReference type="InterPro" id="IPR044861">
    <property type="entry name" value="IPNS-like_FE2OG_OXY"/>
</dbReference>
<dbReference type="Gene3D" id="2.60.120.330">
    <property type="entry name" value="B-lactam Antibiotic, Isopenicillin N Synthase, Chain"/>
    <property type="match status" value="2"/>
</dbReference>
<comment type="similarity">
    <text evidence="5">Belongs to the iron/ascorbate-dependent oxidoreductase family.</text>
</comment>
<reference evidence="7" key="2">
    <citation type="submission" date="2023-06" db="EMBL/GenBank/DDBJ databases">
        <authorList>
            <person name="Ma L."/>
            <person name="Liu K.-W."/>
            <person name="Li Z."/>
            <person name="Hsiao Y.-Y."/>
            <person name="Qi Y."/>
            <person name="Fu T."/>
            <person name="Tang G."/>
            <person name="Zhang D."/>
            <person name="Sun W.-H."/>
            <person name="Liu D.-K."/>
            <person name="Li Y."/>
            <person name="Chen G.-Z."/>
            <person name="Liu X.-D."/>
            <person name="Liao X.-Y."/>
            <person name="Jiang Y.-T."/>
            <person name="Yu X."/>
            <person name="Hao Y."/>
            <person name="Huang J."/>
            <person name="Zhao X.-W."/>
            <person name="Ke S."/>
            <person name="Chen Y.-Y."/>
            <person name="Wu W.-L."/>
            <person name="Hsu J.-L."/>
            <person name="Lin Y.-F."/>
            <person name="Huang M.-D."/>
            <person name="Li C.-Y."/>
            <person name="Huang L."/>
            <person name="Wang Z.-W."/>
            <person name="Zhao X."/>
            <person name="Zhong W.-Y."/>
            <person name="Peng D.-H."/>
            <person name="Ahmad S."/>
            <person name="Lan S."/>
            <person name="Zhang J.-S."/>
            <person name="Tsai W.-C."/>
            <person name="Van De Peer Y."/>
            <person name="Liu Z.-J."/>
        </authorList>
    </citation>
    <scope>NUCLEOTIDE SEQUENCE</scope>
    <source>
        <strain evidence="7">CP</strain>
        <tissue evidence="7">Leaves</tissue>
    </source>
</reference>
<organism evidence="7 8">
    <name type="scientific">Acorus calamus</name>
    <name type="common">Sweet flag</name>
    <dbReference type="NCBI Taxonomy" id="4465"/>
    <lineage>
        <taxon>Eukaryota</taxon>
        <taxon>Viridiplantae</taxon>
        <taxon>Streptophyta</taxon>
        <taxon>Embryophyta</taxon>
        <taxon>Tracheophyta</taxon>
        <taxon>Spermatophyta</taxon>
        <taxon>Magnoliopsida</taxon>
        <taxon>Liliopsida</taxon>
        <taxon>Acoraceae</taxon>
        <taxon>Acorus</taxon>
    </lineage>
</organism>
<evidence type="ECO:0000259" key="6">
    <source>
        <dbReference type="PROSITE" id="PS51471"/>
    </source>
</evidence>
<dbReference type="InterPro" id="IPR027443">
    <property type="entry name" value="IPNS-like_sf"/>
</dbReference>
<dbReference type="InterPro" id="IPR050231">
    <property type="entry name" value="Iron_ascorbate_oxido_reductase"/>
</dbReference>
<comment type="caution">
    <text evidence="7">The sequence shown here is derived from an EMBL/GenBank/DDBJ whole genome shotgun (WGS) entry which is preliminary data.</text>
</comment>
<dbReference type="Proteomes" id="UP001180020">
    <property type="component" value="Unassembled WGS sequence"/>
</dbReference>
<dbReference type="AlphaFoldDB" id="A0AAV9C1X4"/>
<evidence type="ECO:0000313" key="8">
    <source>
        <dbReference type="Proteomes" id="UP001180020"/>
    </source>
</evidence>
<evidence type="ECO:0000256" key="1">
    <source>
        <dbReference type="ARBA" id="ARBA00001961"/>
    </source>
</evidence>
<gene>
    <name evidence="7" type="primary">ACO1</name>
    <name evidence="7" type="ORF">QJS10_CPB22g01009</name>
</gene>
<dbReference type="Pfam" id="PF03171">
    <property type="entry name" value="2OG-FeII_Oxy"/>
    <property type="match status" value="1"/>
</dbReference>
<keyword evidence="2 5" id="KW-0479">Metal-binding</keyword>
<dbReference type="GO" id="GO:0016491">
    <property type="term" value="F:oxidoreductase activity"/>
    <property type="evidence" value="ECO:0007669"/>
    <property type="project" value="UniProtKB-KW"/>
</dbReference>
<accession>A0AAV9C1X4</accession>
<evidence type="ECO:0000256" key="4">
    <source>
        <dbReference type="ARBA" id="ARBA00023004"/>
    </source>
</evidence>
<dbReference type="PANTHER" id="PTHR47990">
    <property type="entry name" value="2-OXOGLUTARATE (2OG) AND FE(II)-DEPENDENT OXYGENASE SUPERFAMILY PROTEIN-RELATED"/>
    <property type="match status" value="1"/>
</dbReference>
<evidence type="ECO:0000256" key="3">
    <source>
        <dbReference type="ARBA" id="ARBA00023002"/>
    </source>
</evidence>
<dbReference type="InterPro" id="IPR026992">
    <property type="entry name" value="DIOX_N"/>
</dbReference>